<evidence type="ECO:0000313" key="2">
    <source>
        <dbReference type="Proteomes" id="UP000772434"/>
    </source>
</evidence>
<proteinExistence type="predicted"/>
<comment type="caution">
    <text evidence="1">The sequence shown here is derived from an EMBL/GenBank/DDBJ whole genome shotgun (WGS) entry which is preliminary data.</text>
</comment>
<keyword evidence="2" id="KW-1185">Reference proteome</keyword>
<sequence length="157" mass="16931">MDAAQTPGYGTYQENFVSVVRFVEAALQINATSSPTSFNATQAIIAFSSSNQGNSRLNPTVQTALENAATILAEIASTEDTEFDLTKSPNGQPPLTTNFMDVNWQNDNPPTLPPPLWDLRHTIIISTTYLNRVQADAALGNSPLWFGGASSPWNTSP</sequence>
<dbReference type="OrthoDB" id="1887033at2759"/>
<dbReference type="Proteomes" id="UP000772434">
    <property type="component" value="Unassembled WGS sequence"/>
</dbReference>
<organism evidence="1 2">
    <name type="scientific">Rhodocollybia butyracea</name>
    <dbReference type="NCBI Taxonomy" id="206335"/>
    <lineage>
        <taxon>Eukaryota</taxon>
        <taxon>Fungi</taxon>
        <taxon>Dikarya</taxon>
        <taxon>Basidiomycota</taxon>
        <taxon>Agaricomycotina</taxon>
        <taxon>Agaricomycetes</taxon>
        <taxon>Agaricomycetidae</taxon>
        <taxon>Agaricales</taxon>
        <taxon>Marasmiineae</taxon>
        <taxon>Omphalotaceae</taxon>
        <taxon>Rhodocollybia</taxon>
    </lineage>
</organism>
<gene>
    <name evidence="1" type="ORF">BDP27DRAFT_1327352</name>
</gene>
<protein>
    <submittedName>
        <fullName evidence="1">Uncharacterized protein</fullName>
    </submittedName>
</protein>
<name>A0A9P5PUQ3_9AGAR</name>
<evidence type="ECO:0000313" key="1">
    <source>
        <dbReference type="EMBL" id="KAF9068440.1"/>
    </source>
</evidence>
<reference evidence="1" key="1">
    <citation type="submission" date="2020-11" db="EMBL/GenBank/DDBJ databases">
        <authorList>
            <consortium name="DOE Joint Genome Institute"/>
            <person name="Ahrendt S."/>
            <person name="Riley R."/>
            <person name="Andreopoulos W."/>
            <person name="Labutti K."/>
            <person name="Pangilinan J."/>
            <person name="Ruiz-Duenas F.J."/>
            <person name="Barrasa J.M."/>
            <person name="Sanchez-Garcia M."/>
            <person name="Camarero S."/>
            <person name="Miyauchi S."/>
            <person name="Serrano A."/>
            <person name="Linde D."/>
            <person name="Babiker R."/>
            <person name="Drula E."/>
            <person name="Ayuso-Fernandez I."/>
            <person name="Pacheco R."/>
            <person name="Padilla G."/>
            <person name="Ferreira P."/>
            <person name="Barriuso J."/>
            <person name="Kellner H."/>
            <person name="Castanera R."/>
            <person name="Alfaro M."/>
            <person name="Ramirez L."/>
            <person name="Pisabarro A.G."/>
            <person name="Kuo A."/>
            <person name="Tritt A."/>
            <person name="Lipzen A."/>
            <person name="He G."/>
            <person name="Yan M."/>
            <person name="Ng V."/>
            <person name="Cullen D."/>
            <person name="Martin F."/>
            <person name="Rosso M.-N."/>
            <person name="Henrissat B."/>
            <person name="Hibbett D."/>
            <person name="Martinez A.T."/>
            <person name="Grigoriev I.V."/>
        </authorList>
    </citation>
    <scope>NUCLEOTIDE SEQUENCE</scope>
    <source>
        <strain evidence="1">AH 40177</strain>
    </source>
</reference>
<accession>A0A9P5PUQ3</accession>
<dbReference type="EMBL" id="JADNRY010000061">
    <property type="protein sequence ID" value="KAF9068440.1"/>
    <property type="molecule type" value="Genomic_DNA"/>
</dbReference>
<dbReference type="AlphaFoldDB" id="A0A9P5PUQ3"/>